<dbReference type="EMBL" id="JADGJD010000623">
    <property type="protein sequence ID" value="KAJ3049583.1"/>
    <property type="molecule type" value="Genomic_DNA"/>
</dbReference>
<evidence type="ECO:0000256" key="4">
    <source>
        <dbReference type="ARBA" id="ARBA00022679"/>
    </source>
</evidence>
<dbReference type="GO" id="GO:0004150">
    <property type="term" value="F:dihydroneopterin aldolase activity"/>
    <property type="evidence" value="ECO:0007669"/>
    <property type="project" value="InterPro"/>
</dbReference>
<keyword evidence="6" id="KW-0418">Kinase</keyword>
<dbReference type="SUPFAM" id="SSF51717">
    <property type="entry name" value="Dihydropteroate synthetase-like"/>
    <property type="match status" value="1"/>
</dbReference>
<dbReference type="GO" id="GO:0003848">
    <property type="term" value="F:2-amino-4-hydroxy-6-hydroxymethyldihydropteridine diphosphokinase activity"/>
    <property type="evidence" value="ECO:0007669"/>
    <property type="project" value="UniProtKB-EC"/>
</dbReference>
<comment type="pathway">
    <text evidence="1">Cofactor biosynthesis; tetrahydrofolate biosynthesis; 2-amino-4-hydroxy-6-hydroxymethyl-7,8-dihydropteridine diphosphate from 7,8-dihydroneopterin triphosphate: step 4/4.</text>
</comment>
<dbReference type="Proteomes" id="UP001212841">
    <property type="component" value="Unassembled WGS sequence"/>
</dbReference>
<dbReference type="InterPro" id="IPR043133">
    <property type="entry name" value="GTP-CH-I_C/QueF"/>
</dbReference>
<gene>
    <name evidence="11" type="primary">FOL1</name>
    <name evidence="11" type="ORF">HK097_009436</name>
</gene>
<proteinExistence type="inferred from homology"/>
<evidence type="ECO:0000256" key="8">
    <source>
        <dbReference type="ARBA" id="ARBA00022909"/>
    </source>
</evidence>
<dbReference type="GO" id="GO:0046656">
    <property type="term" value="P:folic acid biosynthetic process"/>
    <property type="evidence" value="ECO:0007669"/>
    <property type="project" value="UniProtKB-KW"/>
</dbReference>
<dbReference type="PROSITE" id="PS00794">
    <property type="entry name" value="HPPK"/>
    <property type="match status" value="1"/>
</dbReference>
<protein>
    <recommendedName>
        <fullName evidence="3">2-amino-4-hydroxy-6-hydroxymethyldihydropteridine diphosphokinase</fullName>
        <ecNumber evidence="3">2.7.6.3</ecNumber>
    </recommendedName>
</protein>
<dbReference type="InterPro" id="IPR011005">
    <property type="entry name" value="Dihydropteroate_synth-like_sf"/>
</dbReference>
<dbReference type="GO" id="GO:0046654">
    <property type="term" value="P:tetrahydrofolate biosynthetic process"/>
    <property type="evidence" value="ECO:0007669"/>
    <property type="project" value="TreeGrafter"/>
</dbReference>
<dbReference type="SMART" id="SM00905">
    <property type="entry name" value="FolB"/>
    <property type="match status" value="2"/>
</dbReference>
<dbReference type="SUPFAM" id="SSF55083">
    <property type="entry name" value="6-hydroxymethyl-7,8-dihydropterin pyrophosphokinase, HPPK"/>
    <property type="match status" value="1"/>
</dbReference>
<dbReference type="NCBIfam" id="TIGR00526">
    <property type="entry name" value="folB_dom"/>
    <property type="match status" value="2"/>
</dbReference>
<evidence type="ECO:0000259" key="10">
    <source>
        <dbReference type="PROSITE" id="PS50972"/>
    </source>
</evidence>
<accession>A0AAD5X388</accession>
<dbReference type="Gene3D" id="3.20.20.20">
    <property type="entry name" value="Dihydropteroate synthase-like"/>
    <property type="match status" value="1"/>
</dbReference>
<dbReference type="InterPro" id="IPR000489">
    <property type="entry name" value="Pterin-binding_dom"/>
</dbReference>
<feature type="compositionally biased region" description="Low complexity" evidence="9">
    <location>
        <begin position="471"/>
        <end position="483"/>
    </location>
</feature>
<feature type="domain" description="Pterin-binding" evidence="10">
    <location>
        <begin position="501"/>
        <end position="600"/>
    </location>
</feature>
<dbReference type="PROSITE" id="PS00793">
    <property type="entry name" value="DHPS_2"/>
    <property type="match status" value="1"/>
</dbReference>
<dbReference type="InterPro" id="IPR006157">
    <property type="entry name" value="FolB_dom"/>
</dbReference>
<comment type="similarity">
    <text evidence="2">In the N-terminal section; belongs to the DHNA family.</text>
</comment>
<evidence type="ECO:0000256" key="5">
    <source>
        <dbReference type="ARBA" id="ARBA00022741"/>
    </source>
</evidence>
<feature type="region of interest" description="Disordered" evidence="9">
    <location>
        <begin position="266"/>
        <end position="301"/>
    </location>
</feature>
<dbReference type="Pfam" id="PF02152">
    <property type="entry name" value="FolB"/>
    <property type="match status" value="2"/>
</dbReference>
<evidence type="ECO:0000313" key="11">
    <source>
        <dbReference type="EMBL" id="KAJ3049583.1"/>
    </source>
</evidence>
<dbReference type="InterPro" id="IPR035907">
    <property type="entry name" value="Hppk_sf"/>
</dbReference>
<dbReference type="CDD" id="cd00534">
    <property type="entry name" value="DHNA_DHNTPE"/>
    <property type="match status" value="2"/>
</dbReference>
<dbReference type="NCBIfam" id="TIGR01498">
    <property type="entry name" value="folK"/>
    <property type="match status" value="1"/>
</dbReference>
<dbReference type="AlphaFoldDB" id="A0AAD5X388"/>
<dbReference type="Pfam" id="PF00809">
    <property type="entry name" value="Pterin_bind"/>
    <property type="match status" value="1"/>
</dbReference>
<evidence type="ECO:0000256" key="7">
    <source>
        <dbReference type="ARBA" id="ARBA00022840"/>
    </source>
</evidence>
<keyword evidence="8" id="KW-0289">Folate biosynthesis</keyword>
<evidence type="ECO:0000313" key="12">
    <source>
        <dbReference type="Proteomes" id="UP001212841"/>
    </source>
</evidence>
<evidence type="ECO:0000256" key="1">
    <source>
        <dbReference type="ARBA" id="ARBA00005051"/>
    </source>
</evidence>
<comment type="caution">
    <text evidence="11">The sequence shown here is derived from an EMBL/GenBank/DDBJ whole genome shotgun (WGS) entry which is preliminary data.</text>
</comment>
<evidence type="ECO:0000256" key="2">
    <source>
        <dbReference type="ARBA" id="ARBA00009640"/>
    </source>
</evidence>
<dbReference type="PROSITE" id="PS50972">
    <property type="entry name" value="PTERIN_BINDING"/>
    <property type="match status" value="1"/>
</dbReference>
<reference evidence="11" key="1">
    <citation type="submission" date="2020-05" db="EMBL/GenBank/DDBJ databases">
        <title>Phylogenomic resolution of chytrid fungi.</title>
        <authorList>
            <person name="Stajich J.E."/>
            <person name="Amses K."/>
            <person name="Simmons R."/>
            <person name="Seto K."/>
            <person name="Myers J."/>
            <person name="Bonds A."/>
            <person name="Quandt C.A."/>
            <person name="Barry K."/>
            <person name="Liu P."/>
            <person name="Grigoriev I."/>
            <person name="Longcore J.E."/>
            <person name="James T.Y."/>
        </authorList>
    </citation>
    <scope>NUCLEOTIDE SEQUENCE</scope>
    <source>
        <strain evidence="11">JEL0318</strain>
    </source>
</reference>
<dbReference type="GO" id="GO:0005740">
    <property type="term" value="C:mitochondrial envelope"/>
    <property type="evidence" value="ECO:0007669"/>
    <property type="project" value="TreeGrafter"/>
</dbReference>
<dbReference type="PANTHER" id="PTHR20941:SF1">
    <property type="entry name" value="FOLIC ACID SYNTHESIS PROTEIN FOL1"/>
    <property type="match status" value="1"/>
</dbReference>
<name>A0AAD5X388_9FUNG</name>
<dbReference type="GO" id="GO:0004156">
    <property type="term" value="F:dihydropteroate synthase activity"/>
    <property type="evidence" value="ECO:0007669"/>
    <property type="project" value="TreeGrafter"/>
</dbReference>
<dbReference type="Gene3D" id="3.30.1130.10">
    <property type="match status" value="2"/>
</dbReference>
<keyword evidence="4" id="KW-0808">Transferase</keyword>
<dbReference type="Gene3D" id="3.30.70.560">
    <property type="entry name" value="7,8-Dihydro-6-hydroxymethylpterin-pyrophosphokinase HPPK"/>
    <property type="match status" value="1"/>
</dbReference>
<dbReference type="InterPro" id="IPR045031">
    <property type="entry name" value="DHP_synth-like"/>
</dbReference>
<evidence type="ECO:0000256" key="6">
    <source>
        <dbReference type="ARBA" id="ARBA00022777"/>
    </source>
</evidence>
<dbReference type="EC" id="2.7.6.3" evidence="3"/>
<dbReference type="InterPro" id="IPR000550">
    <property type="entry name" value="Hppk"/>
</dbReference>
<evidence type="ECO:0000256" key="3">
    <source>
        <dbReference type="ARBA" id="ARBA00013253"/>
    </source>
</evidence>
<dbReference type="GO" id="GO:0016301">
    <property type="term" value="F:kinase activity"/>
    <property type="evidence" value="ECO:0007669"/>
    <property type="project" value="UniProtKB-KW"/>
</dbReference>
<feature type="region of interest" description="Disordered" evidence="9">
    <location>
        <begin position="463"/>
        <end position="483"/>
    </location>
</feature>
<dbReference type="CDD" id="cd00483">
    <property type="entry name" value="HPPK"/>
    <property type="match status" value="1"/>
</dbReference>
<dbReference type="PANTHER" id="PTHR20941">
    <property type="entry name" value="FOLATE SYNTHESIS PROTEINS"/>
    <property type="match status" value="1"/>
</dbReference>
<dbReference type="SUPFAM" id="SSF55620">
    <property type="entry name" value="Tetrahydrobiopterin biosynthesis enzymes-like"/>
    <property type="match status" value="2"/>
</dbReference>
<feature type="non-terminal residue" evidence="11">
    <location>
        <position position="1"/>
    </location>
</feature>
<dbReference type="PROSITE" id="PS00792">
    <property type="entry name" value="DHPS_1"/>
    <property type="match status" value="1"/>
</dbReference>
<dbReference type="Pfam" id="PF01288">
    <property type="entry name" value="HPPK"/>
    <property type="match status" value="1"/>
</dbReference>
<sequence length="600" mass="66393">MADKIIVRDLEVRNIIGVDAWERSKRQPLNINITIHTSIDASGEKDLLSESINYGTVAKVVQEFSEKTSYRSVEALAQGIAQVCVRDCKAGMVTVRVEKGKALLHARCAGVEITRSKADIDLIEHIQSVGTSVPHPPHSRLDAVGEDQIFINGLVLNTIIGVNAWEREERQRVVLDLTIHLRFDPTVLIEDHVPKMHNYRTITRIVSKYVEESNYKTVEAFALSVARLMIVTCHVPKVTVRVEKPSALVFAQGAGVEITRDRSDFGLGERDEKVQAPPATSHDAKDPVAATTAAAASEQKDASSAPVSHVAFLAFGSNLGDRARNIEEGLARLTSAGNVRVDDTSFLYETAPMYKTDQPQFLNGVVKVSTSLTPHELLAHLKQIEGAMGRDFNGERFGPRPIDLDILFYDHIELQTENLIIPHPRIKEREFVLRPLCDLAPDMEHPTLFRTNAQLLALLSHTTRDPEPGKTSTIPTSPQSSPSIYRVTPIRDTLWRWNERTLLMGILNVTPDSFSDGGQHYSVDKAVEHAVEMVAQGADIIDVGGMSTRPNADEIPLEEELRRVIPVIEALRKKGVKVPISIDTYRAEVARKAVEVGADL</sequence>
<keyword evidence="12" id="KW-1185">Reference proteome</keyword>
<evidence type="ECO:0000256" key="9">
    <source>
        <dbReference type="SAM" id="MobiDB-lite"/>
    </source>
</evidence>
<keyword evidence="7" id="KW-0067">ATP-binding</keyword>
<dbReference type="GO" id="GO:0005524">
    <property type="term" value="F:ATP binding"/>
    <property type="evidence" value="ECO:0007669"/>
    <property type="project" value="UniProtKB-KW"/>
</dbReference>
<keyword evidence="5" id="KW-0547">Nucleotide-binding</keyword>
<feature type="compositionally biased region" description="Low complexity" evidence="9">
    <location>
        <begin position="287"/>
        <end position="301"/>
    </location>
</feature>
<organism evidence="11 12">
    <name type="scientific">Rhizophlyctis rosea</name>
    <dbReference type="NCBI Taxonomy" id="64517"/>
    <lineage>
        <taxon>Eukaryota</taxon>
        <taxon>Fungi</taxon>
        <taxon>Fungi incertae sedis</taxon>
        <taxon>Chytridiomycota</taxon>
        <taxon>Chytridiomycota incertae sedis</taxon>
        <taxon>Chytridiomycetes</taxon>
        <taxon>Rhizophlyctidales</taxon>
        <taxon>Rhizophlyctidaceae</taxon>
        <taxon>Rhizophlyctis</taxon>
    </lineage>
</organism>